<name>A0AAD5EB44_UMBRA</name>
<evidence type="ECO:0000313" key="2">
    <source>
        <dbReference type="Proteomes" id="UP001206595"/>
    </source>
</evidence>
<reference evidence="1" key="2">
    <citation type="journal article" date="2022" name="Proc. Natl. Acad. Sci. U.S.A.">
        <title>Diploid-dominant life cycles characterize the early evolution of Fungi.</title>
        <authorList>
            <person name="Amses K.R."/>
            <person name="Simmons D.R."/>
            <person name="Longcore J.E."/>
            <person name="Mondo S.J."/>
            <person name="Seto K."/>
            <person name="Jeronimo G.H."/>
            <person name="Bonds A.E."/>
            <person name="Quandt C.A."/>
            <person name="Davis W.J."/>
            <person name="Chang Y."/>
            <person name="Federici B.A."/>
            <person name="Kuo A."/>
            <person name="LaButti K."/>
            <person name="Pangilinan J."/>
            <person name="Andreopoulos W."/>
            <person name="Tritt A."/>
            <person name="Riley R."/>
            <person name="Hundley H."/>
            <person name="Johnson J."/>
            <person name="Lipzen A."/>
            <person name="Barry K."/>
            <person name="Lang B.F."/>
            <person name="Cuomo C.A."/>
            <person name="Buchler N.E."/>
            <person name="Grigoriev I.V."/>
            <person name="Spatafora J.W."/>
            <person name="Stajich J.E."/>
            <person name="James T.Y."/>
        </authorList>
    </citation>
    <scope>NUCLEOTIDE SEQUENCE</scope>
    <source>
        <strain evidence="1">AG</strain>
    </source>
</reference>
<dbReference type="RefSeq" id="XP_051445151.1">
    <property type="nucleotide sequence ID" value="XM_051588587.1"/>
</dbReference>
<evidence type="ECO:0000313" key="1">
    <source>
        <dbReference type="EMBL" id="KAI8580147.1"/>
    </source>
</evidence>
<organism evidence="1 2">
    <name type="scientific">Umbelopsis ramanniana AG</name>
    <dbReference type="NCBI Taxonomy" id="1314678"/>
    <lineage>
        <taxon>Eukaryota</taxon>
        <taxon>Fungi</taxon>
        <taxon>Fungi incertae sedis</taxon>
        <taxon>Mucoromycota</taxon>
        <taxon>Mucoromycotina</taxon>
        <taxon>Umbelopsidomycetes</taxon>
        <taxon>Umbelopsidales</taxon>
        <taxon>Umbelopsidaceae</taxon>
        <taxon>Umbelopsis</taxon>
    </lineage>
</organism>
<dbReference type="AlphaFoldDB" id="A0AAD5EB44"/>
<sequence>MTSSDSEDHQRIAIAHNVRHSFYTLPTEILVQITSRLSLPTYIALAMTSSVLFSRLMSREIILYLRARFDLNPQSGNMIVFAYHTGLIIKAPKVCEAIFQEFFSCTFDKVKSTTAVRDQTVRAWAVLYALHRATRVCYEPLLSDDSSDFGHGLDKEKQKRVVVDSQERNTLCPLHQCMDIRIQNLAFIERYVHYMLQVDDQKHLMTSEALNTAFSNIHTRKTYHTIFLQVLKEGDLNILEFYLRTYGPPFQHFRLRGDEYDDINIGAASGACPLWLPMPQRLSPPKSPLSGSDTTLFDPSAHHIDHTNICRCHLTVPASSGQELRRQVKSILEQYGVHVIDGFP</sequence>
<keyword evidence="2" id="KW-1185">Reference proteome</keyword>
<dbReference type="GeneID" id="75913932"/>
<gene>
    <name evidence="1" type="ORF">K450DRAFT_238398</name>
</gene>
<proteinExistence type="predicted"/>
<dbReference type="EMBL" id="MU620914">
    <property type="protein sequence ID" value="KAI8580147.1"/>
    <property type="molecule type" value="Genomic_DNA"/>
</dbReference>
<dbReference type="Proteomes" id="UP001206595">
    <property type="component" value="Unassembled WGS sequence"/>
</dbReference>
<comment type="caution">
    <text evidence="1">The sequence shown here is derived from an EMBL/GenBank/DDBJ whole genome shotgun (WGS) entry which is preliminary data.</text>
</comment>
<evidence type="ECO:0008006" key="3">
    <source>
        <dbReference type="Google" id="ProtNLM"/>
    </source>
</evidence>
<protein>
    <recommendedName>
        <fullName evidence="3">F-box domain-containing protein</fullName>
    </recommendedName>
</protein>
<accession>A0AAD5EB44</accession>
<reference evidence="1" key="1">
    <citation type="submission" date="2021-06" db="EMBL/GenBank/DDBJ databases">
        <authorList>
            <consortium name="DOE Joint Genome Institute"/>
            <person name="Mondo S.J."/>
            <person name="Amses K.R."/>
            <person name="Simmons D.R."/>
            <person name="Longcore J.E."/>
            <person name="Seto K."/>
            <person name="Alves G.H."/>
            <person name="Bonds A.E."/>
            <person name="Quandt C.A."/>
            <person name="Davis W.J."/>
            <person name="Chang Y."/>
            <person name="Letcher P.M."/>
            <person name="Powell M.J."/>
            <person name="Kuo A."/>
            <person name="Labutti K."/>
            <person name="Pangilinan J."/>
            <person name="Andreopoulos W."/>
            <person name="Tritt A."/>
            <person name="Riley R."/>
            <person name="Hundley H."/>
            <person name="Johnson J."/>
            <person name="Lipzen A."/>
            <person name="Barry K."/>
            <person name="Berbee M.L."/>
            <person name="Buchler N.E."/>
            <person name="Grigoriev I.V."/>
            <person name="Spatafora J.W."/>
            <person name="Stajich J.E."/>
            <person name="James T.Y."/>
        </authorList>
    </citation>
    <scope>NUCLEOTIDE SEQUENCE</scope>
    <source>
        <strain evidence="1">AG</strain>
    </source>
</reference>